<evidence type="ECO:0000313" key="14">
    <source>
        <dbReference type="Proteomes" id="UP000265566"/>
    </source>
</evidence>
<dbReference type="AlphaFoldDB" id="G7ILT3"/>
<dbReference type="Pfam" id="PF00447">
    <property type="entry name" value="HSF_DNA-bind"/>
    <property type="match status" value="1"/>
</dbReference>
<dbReference type="KEGG" id="mtr:11439776"/>
<reference evidence="14" key="4">
    <citation type="journal article" date="2018" name="Nat. Plants">
        <title>Whole-genome landscape of Medicago truncatula symbiotic genes.</title>
        <authorList>
            <person name="Pecrix Y."/>
            <person name="Staton S.E."/>
            <person name="Sallet E."/>
            <person name="Lelandais-Briere C."/>
            <person name="Moreau S."/>
            <person name="Carrere S."/>
            <person name="Blein T."/>
            <person name="Jardinaud M.F."/>
            <person name="Latrasse D."/>
            <person name="Zouine M."/>
            <person name="Zahm M."/>
            <person name="Kreplak J."/>
            <person name="Mayjonade B."/>
            <person name="Satge C."/>
            <person name="Perez M."/>
            <person name="Cauet S."/>
            <person name="Marande W."/>
            <person name="Chantry-Darmon C."/>
            <person name="Lopez-Roques C."/>
            <person name="Bouchez O."/>
            <person name="Berard A."/>
            <person name="Debelle F."/>
            <person name="Munos S."/>
            <person name="Bendahmane A."/>
            <person name="Berges H."/>
            <person name="Niebel A."/>
            <person name="Buitink J."/>
            <person name="Frugier F."/>
            <person name="Benhamed M."/>
            <person name="Crespi M."/>
            <person name="Gouzy J."/>
            <person name="Gamas P."/>
        </authorList>
    </citation>
    <scope>NUCLEOTIDE SEQUENCE [LARGE SCALE GENOMIC DNA]</scope>
    <source>
        <strain evidence="14">cv. Jemalong A17</strain>
    </source>
</reference>
<feature type="domain" description="HSF-type DNA-binding" evidence="9">
    <location>
        <begin position="12"/>
        <end position="105"/>
    </location>
</feature>
<reference evidence="12" key="3">
    <citation type="submission" date="2015-04" db="UniProtKB">
        <authorList>
            <consortium name="EnsemblPlants"/>
        </authorList>
    </citation>
    <scope>IDENTIFICATION</scope>
    <source>
        <strain evidence="12">cv. Jemalong A17</strain>
    </source>
</reference>
<evidence type="ECO:0000256" key="6">
    <source>
        <dbReference type="ARBA" id="ARBA00023163"/>
    </source>
</evidence>
<dbReference type="FunFam" id="1.10.10.10:FF:000057">
    <property type="entry name" value="Heat shock transcription factor 1"/>
    <property type="match status" value="1"/>
</dbReference>
<dbReference type="PaxDb" id="3880-AES64060"/>
<name>G7ILT3_MEDTR</name>
<dbReference type="InterPro" id="IPR036388">
    <property type="entry name" value="WH-like_DNA-bd_sf"/>
</dbReference>
<organism evidence="10 13">
    <name type="scientific">Medicago truncatula</name>
    <name type="common">Barrel medic</name>
    <name type="synonym">Medicago tribuloides</name>
    <dbReference type="NCBI Taxonomy" id="3880"/>
    <lineage>
        <taxon>Eukaryota</taxon>
        <taxon>Viridiplantae</taxon>
        <taxon>Streptophyta</taxon>
        <taxon>Embryophyta</taxon>
        <taxon>Tracheophyta</taxon>
        <taxon>Spermatophyta</taxon>
        <taxon>Magnoliopsida</taxon>
        <taxon>eudicotyledons</taxon>
        <taxon>Gunneridae</taxon>
        <taxon>Pentapetalae</taxon>
        <taxon>rosids</taxon>
        <taxon>fabids</taxon>
        <taxon>Fabales</taxon>
        <taxon>Fabaceae</taxon>
        <taxon>Papilionoideae</taxon>
        <taxon>50 kb inversion clade</taxon>
        <taxon>NPAAA clade</taxon>
        <taxon>Hologalegina</taxon>
        <taxon>IRL clade</taxon>
        <taxon>Trifolieae</taxon>
        <taxon>Medicago</taxon>
    </lineage>
</organism>
<dbReference type="SMART" id="SM00415">
    <property type="entry name" value="HSF"/>
    <property type="match status" value="1"/>
</dbReference>
<accession>G7ILT3</accession>
<dbReference type="GO" id="GO:0034605">
    <property type="term" value="P:cellular response to heat"/>
    <property type="evidence" value="ECO:0000318"/>
    <property type="project" value="GO_Central"/>
</dbReference>
<reference evidence="10 13" key="2">
    <citation type="journal article" date="2014" name="BMC Genomics">
        <title>An improved genome release (version Mt4.0) for the model legume Medicago truncatula.</title>
        <authorList>
            <person name="Tang H."/>
            <person name="Krishnakumar V."/>
            <person name="Bidwell S."/>
            <person name="Rosen B."/>
            <person name="Chan A."/>
            <person name="Zhou S."/>
            <person name="Gentzbittel L."/>
            <person name="Childs K.L."/>
            <person name="Yandell M."/>
            <person name="Gundlach H."/>
            <person name="Mayer K.F."/>
            <person name="Schwartz D.C."/>
            <person name="Town C.D."/>
        </authorList>
    </citation>
    <scope>GENOME REANNOTATION</scope>
    <source>
        <strain evidence="12 13">cv. Jemalong A17</strain>
    </source>
</reference>
<evidence type="ECO:0000256" key="7">
    <source>
        <dbReference type="ARBA" id="ARBA00023242"/>
    </source>
</evidence>
<evidence type="ECO:0000256" key="2">
    <source>
        <dbReference type="ARBA" id="ARBA00022553"/>
    </source>
</evidence>
<dbReference type="Proteomes" id="UP000002051">
    <property type="component" value="Chromosome 2"/>
</dbReference>
<dbReference type="InterPro" id="IPR036390">
    <property type="entry name" value="WH_DNA-bd_sf"/>
</dbReference>
<dbReference type="PANTHER" id="PTHR10015">
    <property type="entry name" value="HEAT SHOCK TRANSCRIPTION FACTOR"/>
    <property type="match status" value="1"/>
</dbReference>
<dbReference type="EnsemblPlants" id="AES64060">
    <property type="protein sequence ID" value="AES64060"/>
    <property type="gene ID" value="MTR_2g017890"/>
</dbReference>
<evidence type="ECO:0000313" key="12">
    <source>
        <dbReference type="EnsemblPlants" id="AES64060"/>
    </source>
</evidence>
<dbReference type="GO" id="GO:0003700">
    <property type="term" value="F:DNA-binding transcription factor activity"/>
    <property type="evidence" value="ECO:0000318"/>
    <property type="project" value="GO_Central"/>
</dbReference>
<evidence type="ECO:0000259" key="9">
    <source>
        <dbReference type="SMART" id="SM00415"/>
    </source>
</evidence>
<keyword evidence="5 11" id="KW-0238">DNA-binding</keyword>
<dbReference type="OrthoDB" id="60033at2759"/>
<evidence type="ECO:0000313" key="13">
    <source>
        <dbReference type="Proteomes" id="UP000002051"/>
    </source>
</evidence>
<protein>
    <submittedName>
        <fullName evidence="10">Heat shock transcription factor A4A</fullName>
    </submittedName>
    <submittedName>
        <fullName evidence="11">Putative transcription factor HSF-type-DNA-binding family</fullName>
    </submittedName>
</protein>
<dbReference type="STRING" id="3880.G7ILT3"/>
<evidence type="ECO:0000256" key="5">
    <source>
        <dbReference type="ARBA" id="ARBA00023125"/>
    </source>
</evidence>
<dbReference type="GO" id="GO:0005634">
    <property type="term" value="C:nucleus"/>
    <property type="evidence" value="ECO:0000318"/>
    <property type="project" value="GO_Central"/>
</dbReference>
<keyword evidence="6" id="KW-0804">Transcription</keyword>
<dbReference type="EMBL" id="PSQE01000002">
    <property type="protein sequence ID" value="RHN72143.1"/>
    <property type="molecule type" value="Genomic_DNA"/>
</dbReference>
<keyword evidence="7" id="KW-0539">Nucleus</keyword>
<dbReference type="PANTHER" id="PTHR10015:SF456">
    <property type="entry name" value="E2F_DP FAMILY WINGED-HELIX DNA-BINDING DOMAIN-CONTAINING PROTEIN-RELATED"/>
    <property type="match status" value="1"/>
</dbReference>
<gene>
    <name evidence="12" type="primary">11439776</name>
    <name evidence="10" type="ordered locus">MTR_2g017890</name>
    <name evidence="11" type="ORF">MtrunA17_Chr2g0284481</name>
</gene>
<evidence type="ECO:0000256" key="1">
    <source>
        <dbReference type="ARBA" id="ARBA00004123"/>
    </source>
</evidence>
<comment type="similarity">
    <text evidence="8">Belongs to the HSF family. Class A subfamily.</text>
</comment>
<dbReference type="GO" id="GO:0043565">
    <property type="term" value="F:sequence-specific DNA binding"/>
    <property type="evidence" value="ECO:0007669"/>
    <property type="project" value="InterPro"/>
</dbReference>
<keyword evidence="4 10" id="KW-0346">Stress response</keyword>
<dbReference type="InterPro" id="IPR000232">
    <property type="entry name" value="HSF_DNA-bd"/>
</dbReference>
<sequence>MMEEAQGSSSDKVPPFLTKTYNMVEDPSTDAIVSWGATDKSFIVWNKEDFEKDLLSRYFNHNNFSSFIRQLNTYGFRKIDTQLWEYANDDFVRNQKHLMKNIQRRKTVYSHSSQNADGQGVAAPLAESDRQTLNAYVQNLKHDREQMFLEIQRKEEVKKMNEITSQYMKGHLETLEKKHQSVLSSVGQVLKKPGKKEQKRKIPRNNPFCYVASTEDHVGTSHVIHKENDPGVSRLSLNLEQLDLLDSSMTFWEEITNDVGAEVQPKSLEVDMNSMPVVVVPDPVATETDVVVIPNHVATELDVIVVPNPVATEPAVINASDLVAVDPTVAVVPDFVEPKEQPVVTSLVTTDYNNEFWGQYLQDESENEDIPSRVGQYWQTKRV</sequence>
<dbReference type="Gene3D" id="1.10.10.10">
    <property type="entry name" value="Winged helix-like DNA-binding domain superfamily/Winged helix DNA-binding domain"/>
    <property type="match status" value="1"/>
</dbReference>
<dbReference type="SUPFAM" id="SSF46785">
    <property type="entry name" value="Winged helix' DNA-binding domain"/>
    <property type="match status" value="1"/>
</dbReference>
<dbReference type="HOGENOM" id="CLU_030308_0_0_1"/>
<reference evidence="10 13" key="1">
    <citation type="journal article" date="2011" name="Nature">
        <title>The Medicago genome provides insight into the evolution of rhizobial symbioses.</title>
        <authorList>
            <person name="Young N.D."/>
            <person name="Debelle F."/>
            <person name="Oldroyd G.E."/>
            <person name="Geurts R."/>
            <person name="Cannon S.B."/>
            <person name="Udvardi M.K."/>
            <person name="Benedito V.A."/>
            <person name="Mayer K.F."/>
            <person name="Gouzy J."/>
            <person name="Schoof H."/>
            <person name="Van de Peer Y."/>
            <person name="Proost S."/>
            <person name="Cook D.R."/>
            <person name="Meyers B.C."/>
            <person name="Spannagl M."/>
            <person name="Cheung F."/>
            <person name="De Mita S."/>
            <person name="Krishnakumar V."/>
            <person name="Gundlach H."/>
            <person name="Zhou S."/>
            <person name="Mudge J."/>
            <person name="Bharti A.K."/>
            <person name="Murray J.D."/>
            <person name="Naoumkina M.A."/>
            <person name="Rosen B."/>
            <person name="Silverstein K.A."/>
            <person name="Tang H."/>
            <person name="Rombauts S."/>
            <person name="Zhao P.X."/>
            <person name="Zhou P."/>
            <person name="Barbe V."/>
            <person name="Bardou P."/>
            <person name="Bechner M."/>
            <person name="Bellec A."/>
            <person name="Berger A."/>
            <person name="Berges H."/>
            <person name="Bidwell S."/>
            <person name="Bisseling T."/>
            <person name="Choisne N."/>
            <person name="Couloux A."/>
            <person name="Denny R."/>
            <person name="Deshpande S."/>
            <person name="Dai X."/>
            <person name="Doyle J.J."/>
            <person name="Dudez A.M."/>
            <person name="Farmer A.D."/>
            <person name="Fouteau S."/>
            <person name="Franken C."/>
            <person name="Gibelin C."/>
            <person name="Gish J."/>
            <person name="Goldstein S."/>
            <person name="Gonzalez A.J."/>
            <person name="Green P.J."/>
            <person name="Hallab A."/>
            <person name="Hartog M."/>
            <person name="Hua A."/>
            <person name="Humphray S.J."/>
            <person name="Jeong D.H."/>
            <person name="Jing Y."/>
            <person name="Jocker A."/>
            <person name="Kenton S.M."/>
            <person name="Kim D.J."/>
            <person name="Klee K."/>
            <person name="Lai H."/>
            <person name="Lang C."/>
            <person name="Lin S."/>
            <person name="Macmil S.L."/>
            <person name="Magdelenat G."/>
            <person name="Matthews L."/>
            <person name="McCorrison J."/>
            <person name="Monaghan E.L."/>
            <person name="Mun J.H."/>
            <person name="Najar F.Z."/>
            <person name="Nicholson C."/>
            <person name="Noirot C."/>
            <person name="O'Bleness M."/>
            <person name="Paule C.R."/>
            <person name="Poulain J."/>
            <person name="Prion F."/>
            <person name="Qin B."/>
            <person name="Qu C."/>
            <person name="Retzel E.F."/>
            <person name="Riddle C."/>
            <person name="Sallet E."/>
            <person name="Samain S."/>
            <person name="Samson N."/>
            <person name="Sanders I."/>
            <person name="Saurat O."/>
            <person name="Scarpelli C."/>
            <person name="Schiex T."/>
            <person name="Segurens B."/>
            <person name="Severin A.J."/>
            <person name="Sherrier D.J."/>
            <person name="Shi R."/>
            <person name="Sims S."/>
            <person name="Singer S.R."/>
            <person name="Sinharoy S."/>
            <person name="Sterck L."/>
            <person name="Viollet A."/>
            <person name="Wang B.B."/>
            <person name="Wang K."/>
            <person name="Wang M."/>
            <person name="Wang X."/>
            <person name="Warfsmann J."/>
            <person name="Weissenbach J."/>
            <person name="White D.D."/>
            <person name="White J.D."/>
            <person name="Wiley G.B."/>
            <person name="Wincker P."/>
            <person name="Xing Y."/>
            <person name="Yang L."/>
            <person name="Yao Z."/>
            <person name="Ying F."/>
            <person name="Zhai J."/>
            <person name="Zhou L."/>
            <person name="Zuber A."/>
            <person name="Denarie J."/>
            <person name="Dixon R.A."/>
            <person name="May G.D."/>
            <person name="Schwartz D.C."/>
            <person name="Rogers J."/>
            <person name="Quetier F."/>
            <person name="Town C.D."/>
            <person name="Roe B.A."/>
        </authorList>
    </citation>
    <scope>NUCLEOTIDE SEQUENCE [LARGE SCALE GENOMIC DNA]</scope>
    <source>
        <strain evidence="10">A17</strain>
        <strain evidence="12 13">cv. Jemalong A17</strain>
    </source>
</reference>
<accession>A0A0C3UY71</accession>
<evidence type="ECO:0000313" key="11">
    <source>
        <dbReference type="EMBL" id="RHN72143.1"/>
    </source>
</evidence>
<reference evidence="11" key="5">
    <citation type="journal article" date="2018" name="Nat. Plants">
        <title>Whole-genome landscape of Medicago truncatula symbiotic genes.</title>
        <authorList>
            <person name="Pecrix Y."/>
            <person name="Gamas P."/>
            <person name="Carrere S."/>
        </authorList>
    </citation>
    <scope>NUCLEOTIDE SEQUENCE</scope>
    <source>
        <tissue evidence="11">Leaves</tissue>
    </source>
</reference>
<keyword evidence="3" id="KW-0805">Transcription regulation</keyword>
<evidence type="ECO:0000313" key="10">
    <source>
        <dbReference type="EMBL" id="AES64060.2"/>
    </source>
</evidence>
<dbReference type="PRINTS" id="PR00056">
    <property type="entry name" value="HSFDOMAIN"/>
</dbReference>
<keyword evidence="2" id="KW-0597">Phosphoprotein</keyword>
<proteinExistence type="inferred from homology"/>
<dbReference type="Gramene" id="rna7823">
    <property type="protein sequence ID" value="RHN72143.1"/>
    <property type="gene ID" value="gene7823"/>
</dbReference>
<dbReference type="eggNOG" id="KOG0627">
    <property type="taxonomic scope" value="Eukaryota"/>
</dbReference>
<comment type="subcellular location">
    <subcellularLocation>
        <location evidence="1">Nucleus</location>
    </subcellularLocation>
</comment>
<evidence type="ECO:0000256" key="3">
    <source>
        <dbReference type="ARBA" id="ARBA00023015"/>
    </source>
</evidence>
<dbReference type="EMBL" id="CM001218">
    <property type="protein sequence ID" value="AES64060.2"/>
    <property type="molecule type" value="Genomic_DNA"/>
</dbReference>
<keyword evidence="13" id="KW-1185">Reference proteome</keyword>
<dbReference type="Proteomes" id="UP000265566">
    <property type="component" value="Chromosome 2"/>
</dbReference>
<evidence type="ECO:0000256" key="4">
    <source>
        <dbReference type="ARBA" id="ARBA00023016"/>
    </source>
</evidence>
<evidence type="ECO:0000256" key="8">
    <source>
        <dbReference type="ARBA" id="ARBA00061350"/>
    </source>
</evidence>